<dbReference type="GO" id="GO:0005085">
    <property type="term" value="F:guanyl-nucleotide exchange factor activity"/>
    <property type="evidence" value="ECO:0007669"/>
    <property type="project" value="UniProtKB-KW"/>
</dbReference>
<dbReference type="Gene3D" id="2.60.40.150">
    <property type="entry name" value="C2 domain"/>
    <property type="match status" value="1"/>
</dbReference>
<feature type="region of interest" description="Disordered" evidence="8">
    <location>
        <begin position="440"/>
        <end position="487"/>
    </location>
</feature>
<evidence type="ECO:0000256" key="7">
    <source>
        <dbReference type="PROSITE-ProRule" id="PRU00983"/>
    </source>
</evidence>
<feature type="region of interest" description="Disordered" evidence="8">
    <location>
        <begin position="406"/>
        <end position="425"/>
    </location>
</feature>
<evidence type="ECO:0000259" key="10">
    <source>
        <dbReference type="PROSITE" id="PS51650"/>
    </source>
</evidence>
<feature type="compositionally biased region" description="Polar residues" evidence="8">
    <location>
        <begin position="478"/>
        <end position="487"/>
    </location>
</feature>
<feature type="region of interest" description="Disordered" evidence="8">
    <location>
        <begin position="1858"/>
        <end position="1921"/>
    </location>
</feature>
<dbReference type="PROSITE" id="PS51651">
    <property type="entry name" value="DOCKER"/>
    <property type="match status" value="1"/>
</dbReference>
<dbReference type="InterPro" id="IPR027357">
    <property type="entry name" value="DOCKER_dom"/>
</dbReference>
<feature type="compositionally biased region" description="Low complexity" evidence="8">
    <location>
        <begin position="1986"/>
        <end position="2009"/>
    </location>
</feature>
<dbReference type="CDD" id="cd08679">
    <property type="entry name" value="C2_DOCK180_related"/>
    <property type="match status" value="1"/>
</dbReference>
<dbReference type="InterPro" id="IPR043162">
    <property type="entry name" value="DOCK_C_lobe_C"/>
</dbReference>
<name>A0A3N4ILH3_ASCIM</name>
<feature type="region of interest" description="Disordered" evidence="8">
    <location>
        <begin position="1938"/>
        <end position="1968"/>
    </location>
</feature>
<feature type="compositionally biased region" description="Polar residues" evidence="8">
    <location>
        <begin position="455"/>
        <end position="468"/>
    </location>
</feature>
<feature type="compositionally biased region" description="Polar residues" evidence="8">
    <location>
        <begin position="1907"/>
        <end position="1919"/>
    </location>
</feature>
<dbReference type="OrthoDB" id="18896at2759"/>
<evidence type="ECO:0000256" key="3">
    <source>
        <dbReference type="ARBA" id="ARBA00022490"/>
    </source>
</evidence>
<keyword evidence="4" id="KW-0597">Phosphoprotein</keyword>
<keyword evidence="5" id="KW-0344">Guanine-nucleotide releasing factor</keyword>
<dbReference type="InterPro" id="IPR042455">
    <property type="entry name" value="DOCK_N_sub1"/>
</dbReference>
<dbReference type="GO" id="GO:0031267">
    <property type="term" value="F:small GTPase binding"/>
    <property type="evidence" value="ECO:0007669"/>
    <property type="project" value="TreeGrafter"/>
</dbReference>
<feature type="domain" description="SH3" evidence="9">
    <location>
        <begin position="7"/>
        <end position="87"/>
    </location>
</feature>
<dbReference type="InterPro" id="IPR032376">
    <property type="entry name" value="DOCK_N"/>
</dbReference>
<reference evidence="12 13" key="1">
    <citation type="journal article" date="2018" name="Nat. Ecol. Evol.">
        <title>Pezizomycetes genomes reveal the molecular basis of ectomycorrhizal truffle lifestyle.</title>
        <authorList>
            <person name="Murat C."/>
            <person name="Payen T."/>
            <person name="Noel B."/>
            <person name="Kuo A."/>
            <person name="Morin E."/>
            <person name="Chen J."/>
            <person name="Kohler A."/>
            <person name="Krizsan K."/>
            <person name="Balestrini R."/>
            <person name="Da Silva C."/>
            <person name="Montanini B."/>
            <person name="Hainaut M."/>
            <person name="Levati E."/>
            <person name="Barry K.W."/>
            <person name="Belfiori B."/>
            <person name="Cichocki N."/>
            <person name="Clum A."/>
            <person name="Dockter R.B."/>
            <person name="Fauchery L."/>
            <person name="Guy J."/>
            <person name="Iotti M."/>
            <person name="Le Tacon F."/>
            <person name="Lindquist E.A."/>
            <person name="Lipzen A."/>
            <person name="Malagnac F."/>
            <person name="Mello A."/>
            <person name="Molinier V."/>
            <person name="Miyauchi S."/>
            <person name="Poulain J."/>
            <person name="Riccioni C."/>
            <person name="Rubini A."/>
            <person name="Sitrit Y."/>
            <person name="Splivallo R."/>
            <person name="Traeger S."/>
            <person name="Wang M."/>
            <person name="Zifcakova L."/>
            <person name="Wipf D."/>
            <person name="Zambonelli A."/>
            <person name="Paolocci F."/>
            <person name="Nowrousian M."/>
            <person name="Ottonello S."/>
            <person name="Baldrian P."/>
            <person name="Spatafora J.W."/>
            <person name="Henrissat B."/>
            <person name="Nagy L.G."/>
            <person name="Aury J.M."/>
            <person name="Wincker P."/>
            <person name="Grigoriev I.V."/>
            <person name="Bonfante P."/>
            <person name="Martin F.M."/>
        </authorList>
    </citation>
    <scope>NUCLEOTIDE SEQUENCE [LARGE SCALE GENOMIC DNA]</scope>
    <source>
        <strain evidence="12 13">RN42</strain>
    </source>
</reference>
<comment type="similarity">
    <text evidence="7">Belongs to the DOCK family.</text>
</comment>
<evidence type="ECO:0000313" key="12">
    <source>
        <dbReference type="EMBL" id="RPA86267.1"/>
    </source>
</evidence>
<dbReference type="Gene3D" id="2.30.30.40">
    <property type="entry name" value="SH3 Domains"/>
    <property type="match status" value="1"/>
</dbReference>
<organism evidence="12 13">
    <name type="scientific">Ascobolus immersus RN42</name>
    <dbReference type="NCBI Taxonomy" id="1160509"/>
    <lineage>
        <taxon>Eukaryota</taxon>
        <taxon>Fungi</taxon>
        <taxon>Dikarya</taxon>
        <taxon>Ascomycota</taxon>
        <taxon>Pezizomycotina</taxon>
        <taxon>Pezizomycetes</taxon>
        <taxon>Pezizales</taxon>
        <taxon>Ascobolaceae</taxon>
        <taxon>Ascobolus</taxon>
    </lineage>
</organism>
<feature type="domain" description="C2 DOCK-type" evidence="10">
    <location>
        <begin position="632"/>
        <end position="817"/>
    </location>
</feature>
<dbReference type="SMART" id="SM00326">
    <property type="entry name" value="SH3"/>
    <property type="match status" value="1"/>
</dbReference>
<evidence type="ECO:0000256" key="6">
    <source>
        <dbReference type="PROSITE-ProRule" id="PRU00192"/>
    </source>
</evidence>
<protein>
    <recommendedName>
        <fullName evidence="14">Dedicator of cytokinesis protein 1</fullName>
    </recommendedName>
</protein>
<sequence>MTWIPLPRIAFAIATYPFNPTTRDDLPLQLGDELYIIESSRDNEWFRGYLVAPPSLLAGLTSTKGATLEARVFSGIFPAACVEIKEYLTTEIPQLPEEYRDHVDDDDLTEGRRTATPSHGGMIEDLSEFGERSPSAMSLIHKQNAIKKAHRKTNSFRKSVGAASVQRYSQRVKPPAPVPMLKVGDETPSCEGEPLVDEISSCLREWHAASLHELLLAREYPLLDNVYGLVNSLGVARRQLLHGVLTKAELARTREKTVWQLVRGNKLLGKEIIVRDPETGRILTGDDSCVEITALQSQMSLLDAPPVQQPELTSLHHVLMELKAFVGISPDPTTIVFYLSTKGNIPISESFQVELTPQGVPSDVSQLGKIKTLFTELSPRDTVEDVYLVARIYSVITITPSLHQINTQSYPPEQKKPAQSPVTPAEHKLKGRISVLFSPKPGGGKMLQDDKRTLNQKQSFQSMQQSPLQERKPLNGISEESSATSTTPVKTITFKKPIGVGVLDIGRFLRQENGTEQVMRIFVPLGMGGGNQHQSVRANGIDVPHHKHTNSSGNPLDKNAPHGDDWDRLVKDVIESNAARFEKSAKADRIHLFLRPFVSPEAEELIRQNPTILHNIACTPKIGFSGAPTKPRSDFYITIGAPHLPRHALLLHPKTGSVALPPSQNFNALQITLQIRKSSGHTIEDCIIPYSNAPPQTYWKSSVVTRDESWNETIRIRLAEEDVPLVHVYITVSSVPNNPLALAYFPLWNGQTFVRDGDHNLLFHKLDEWTQSPMATSSQGVGGYLQLPWTAGQDEGWASALSMGGAAASLKVQTYLCSTRYSQDEVLLSLLKWKEIAGAPDVLATLLKKVVFVSEIELVKLLKEVFDALFSILVDNAGREEIEDLVFFALVTVLGIVYDRRFHLEPILDEYTEKYFTYPFATAPLLKSFMRLLSSAGDPESAKRLRATFKVGKHIFRFIIAARERQKAKEQQLGIAGSSVNNFPRELHSVFKLLENLMRSVAPIHVGSQTLAVQHFHTWLPELTPSLTREQILLIAIDFLDSCSSVKGKLILYKLVLIVNYCKSPLFSDSDSKRALILNTVRWLEPHWGFTEDVSPQYREQVRLCCSVLSVQLEHLAEEFADYLPLIVDSYRCIQATGLHERETFSLLFPKAYPFPFRPITHRPVFDEALIELATIIAAASDIPNGLNLDLPEHELSIFLTNFLQVHMSILRGDAFPNNWLSIHIYHHRSTLRSLEVIAEILMESFLPDPDEAEGFNTELWHIFFSTLLMLVGSEALALETFPEQKRRAVWKIGGDVREMGASLLRRTWSAIGWETSDEDRLRYGHDKLGGYQVQYVPGLVAPIVELCLSVHEGLRGVAVEVLQTMIVSEWTLSEDLGVIQAEVIDTLDALFKARRFNENIAQKLFIFDLAHLFEPLAAIPDDALYQSVKSFLGTIEEFLELLVAVHSNPLGEAYRIMDTLRLMEFLKDMQKVDMYIRYIHQLVSVQAEAGDYVEAGLSLKLHADLYSWDPNTHVDALEEPSFPMQSSFDRKEYLCLQMIKYFEDGKSWENALDTYKELAEQYENHLFDYARLSKAHRAMAKIYENISSGDRFCWTYFRVAYLGLGFPIGLRDRQFIVQGSHYESLGQFMDRMQQQHPAAKVLTSGDVDGVEGQFVHITPVKPEASLSHPVYQRSKVAPNTRDYLVTVRPRHFSCSRPTTNTDKVSEMWVEKTIYTAHDSFPTVLRRSEIVGISQAMGSPLENAIETVVQKSHDLASLERKYVDGKRSDIGEFTMFLSGAVDSSGALGVLQFRELLHAPPRVEDKMELLVALRTVLLDYTVVLKRCLGLHGRLVGQTMKPMHENMMKVFEKNFSSEISALQPPAPPPPVSPGRWKTTPETPTTAVPNLRNLTGNPDRANLGTPAPPSTTDGKSSTSKPAGTTARARLSNMLFSTLRVTTGNSSQSATKSAASVPIPEDSATTYSYNPEQQGNYLTSASVSANNSAVNLPKPISSRASRSGSVSTSGAHSSKSRSRMRLPGSSRSRSSHSKNGTSYDIGPVPPTPEQYGNEEYGDTIEELRRPSTSSNRPPGSSGSGLTDRMGSVKKRFSQLKLGKKASRVSVRNDGMIVGIGPVYQHQTYSQQQEVGGQMGSLNGRY</sequence>
<dbReference type="InterPro" id="IPR001452">
    <property type="entry name" value="SH3_domain"/>
</dbReference>
<dbReference type="InterPro" id="IPR026791">
    <property type="entry name" value="DOCK"/>
</dbReference>
<dbReference type="PANTHER" id="PTHR45653">
    <property type="entry name" value="DEDICATOR OF CYTOKINESIS"/>
    <property type="match status" value="1"/>
</dbReference>
<dbReference type="GO" id="GO:0005737">
    <property type="term" value="C:cytoplasm"/>
    <property type="evidence" value="ECO:0007669"/>
    <property type="project" value="UniProtKB-SubCell"/>
</dbReference>
<accession>A0A3N4ILH3</accession>
<keyword evidence="3" id="KW-0963">Cytoplasm</keyword>
<dbReference type="SUPFAM" id="SSF50044">
    <property type="entry name" value="SH3-domain"/>
    <property type="match status" value="1"/>
</dbReference>
<evidence type="ECO:0000256" key="5">
    <source>
        <dbReference type="ARBA" id="ARBA00022658"/>
    </source>
</evidence>
<dbReference type="InterPro" id="IPR035892">
    <property type="entry name" value="C2_domain_sf"/>
</dbReference>
<dbReference type="Pfam" id="PF06920">
    <property type="entry name" value="DHR-2_Lobe_A"/>
    <property type="match status" value="1"/>
</dbReference>
<dbReference type="GO" id="GO:0007264">
    <property type="term" value="P:small GTPase-mediated signal transduction"/>
    <property type="evidence" value="ECO:0007669"/>
    <property type="project" value="InterPro"/>
</dbReference>
<dbReference type="Pfam" id="PF16172">
    <property type="entry name" value="DOCK_N"/>
    <property type="match status" value="1"/>
</dbReference>
<comment type="subcellular location">
    <subcellularLocation>
        <location evidence="1">Cytoplasm</location>
    </subcellularLocation>
</comment>
<feature type="compositionally biased region" description="Low complexity" evidence="8">
    <location>
        <begin position="2062"/>
        <end position="2076"/>
    </location>
</feature>
<evidence type="ECO:0000313" key="13">
    <source>
        <dbReference type="Proteomes" id="UP000275078"/>
    </source>
</evidence>
<dbReference type="InterPro" id="IPR056372">
    <property type="entry name" value="TPR_DOCK"/>
</dbReference>
<gene>
    <name evidence="12" type="ORF">BJ508DRAFT_321931</name>
</gene>
<dbReference type="Proteomes" id="UP000275078">
    <property type="component" value="Unassembled WGS sequence"/>
</dbReference>
<dbReference type="InterPro" id="IPR043161">
    <property type="entry name" value="DOCK_C_lobe_A"/>
</dbReference>
<dbReference type="CDD" id="cd11684">
    <property type="entry name" value="DHR2_DOCK"/>
    <property type="match status" value="1"/>
</dbReference>
<proteinExistence type="inferred from homology"/>
<feature type="domain" description="DOCKER" evidence="11">
    <location>
        <begin position="1467"/>
        <end position="1865"/>
    </location>
</feature>
<dbReference type="Pfam" id="PF23554">
    <property type="entry name" value="TPR_DOCK"/>
    <property type="match status" value="1"/>
</dbReference>
<evidence type="ECO:0000259" key="11">
    <source>
        <dbReference type="PROSITE" id="PS51651"/>
    </source>
</evidence>
<feature type="compositionally biased region" description="Polar residues" evidence="8">
    <location>
        <begin position="1959"/>
        <end position="1968"/>
    </location>
</feature>
<keyword evidence="2 6" id="KW-0728">SH3 domain</keyword>
<dbReference type="PROSITE" id="PS50002">
    <property type="entry name" value="SH3"/>
    <property type="match status" value="1"/>
</dbReference>
<dbReference type="InterPro" id="IPR036028">
    <property type="entry name" value="SH3-like_dom_sf"/>
</dbReference>
<evidence type="ECO:0000259" key="9">
    <source>
        <dbReference type="PROSITE" id="PS50002"/>
    </source>
</evidence>
<dbReference type="InterPro" id="IPR027007">
    <property type="entry name" value="C2_DOCK-type_domain"/>
</dbReference>
<dbReference type="STRING" id="1160509.A0A3N4ILH3"/>
<evidence type="ECO:0000256" key="4">
    <source>
        <dbReference type="ARBA" id="ARBA00022553"/>
    </source>
</evidence>
<dbReference type="Gene3D" id="1.20.1270.350">
    <property type="entry name" value="Dedicator of cytokinesis N-terminal subdomain"/>
    <property type="match status" value="1"/>
</dbReference>
<evidence type="ECO:0000256" key="2">
    <source>
        <dbReference type="ARBA" id="ARBA00022443"/>
    </source>
</evidence>
<dbReference type="PANTHER" id="PTHR45653:SF10">
    <property type="entry name" value="MYOBLAST CITY, ISOFORM B"/>
    <property type="match status" value="1"/>
</dbReference>
<dbReference type="InterPro" id="IPR046769">
    <property type="entry name" value="DOCKER_Lobe_A"/>
</dbReference>
<feature type="compositionally biased region" description="Polar residues" evidence="8">
    <location>
        <begin position="1938"/>
        <end position="1950"/>
    </location>
</feature>
<keyword evidence="13" id="KW-1185">Reference proteome</keyword>
<evidence type="ECO:0008006" key="14">
    <source>
        <dbReference type="Google" id="ProtNLM"/>
    </source>
</evidence>
<dbReference type="Pfam" id="PF14429">
    <property type="entry name" value="DOCK-C2"/>
    <property type="match status" value="1"/>
</dbReference>
<dbReference type="GO" id="GO:0005886">
    <property type="term" value="C:plasma membrane"/>
    <property type="evidence" value="ECO:0007669"/>
    <property type="project" value="TreeGrafter"/>
</dbReference>
<dbReference type="EMBL" id="ML119650">
    <property type="protein sequence ID" value="RPA86267.1"/>
    <property type="molecule type" value="Genomic_DNA"/>
</dbReference>
<dbReference type="Gene3D" id="1.20.58.740">
    <property type="match status" value="1"/>
</dbReference>
<dbReference type="Pfam" id="PF00018">
    <property type="entry name" value="SH3_1"/>
    <property type="match status" value="1"/>
</dbReference>
<evidence type="ECO:0000256" key="1">
    <source>
        <dbReference type="ARBA" id="ARBA00004496"/>
    </source>
</evidence>
<feature type="compositionally biased region" description="Polar residues" evidence="8">
    <location>
        <begin position="1877"/>
        <end position="1893"/>
    </location>
</feature>
<dbReference type="PROSITE" id="PS51650">
    <property type="entry name" value="C2_DOCK"/>
    <property type="match status" value="1"/>
</dbReference>
<dbReference type="Gene3D" id="1.25.40.410">
    <property type="match status" value="1"/>
</dbReference>
<evidence type="ECO:0000256" key="8">
    <source>
        <dbReference type="SAM" id="MobiDB-lite"/>
    </source>
</evidence>
<feature type="region of interest" description="Disordered" evidence="8">
    <location>
        <begin position="1986"/>
        <end position="2089"/>
    </location>
</feature>